<dbReference type="Proteomes" id="UP001069090">
    <property type="component" value="Unassembled WGS sequence"/>
</dbReference>
<reference evidence="1 2" key="1">
    <citation type="submission" date="2022-12" db="EMBL/GenBank/DDBJ databases">
        <title>Dasania phycosphaerae sp. nov., isolated from particulate material of the south coast of Korea.</title>
        <authorList>
            <person name="Jiang Y."/>
        </authorList>
    </citation>
    <scope>NUCLEOTIDE SEQUENCE [LARGE SCALE GENOMIC DNA]</scope>
    <source>
        <strain evidence="1 2">GY-19</strain>
    </source>
</reference>
<dbReference type="RefSeq" id="WP_258332844.1">
    <property type="nucleotide sequence ID" value="NZ_JAPTGG010000018.1"/>
</dbReference>
<evidence type="ECO:0000313" key="2">
    <source>
        <dbReference type="Proteomes" id="UP001069090"/>
    </source>
</evidence>
<gene>
    <name evidence="1" type="ORF">O0V09_16920</name>
</gene>
<accession>A0A9J6RS43</accession>
<dbReference type="EMBL" id="JAPTGG010000018">
    <property type="protein sequence ID" value="MCZ0866893.1"/>
    <property type="molecule type" value="Genomic_DNA"/>
</dbReference>
<organism evidence="1 2">
    <name type="scientific">Dasania phycosphaerae</name>
    <dbReference type="NCBI Taxonomy" id="2950436"/>
    <lineage>
        <taxon>Bacteria</taxon>
        <taxon>Pseudomonadati</taxon>
        <taxon>Pseudomonadota</taxon>
        <taxon>Gammaproteobacteria</taxon>
        <taxon>Cellvibrionales</taxon>
        <taxon>Spongiibacteraceae</taxon>
        <taxon>Dasania</taxon>
    </lineage>
</organism>
<protein>
    <submittedName>
        <fullName evidence="1">Uncharacterized protein</fullName>
    </submittedName>
</protein>
<name>A0A9J6RS43_9GAMM</name>
<dbReference type="AlphaFoldDB" id="A0A9J6RS43"/>
<comment type="caution">
    <text evidence="1">The sequence shown here is derived from an EMBL/GenBank/DDBJ whole genome shotgun (WGS) entry which is preliminary data.</text>
</comment>
<sequence>MNKPSVESLIERATALLTLTRQLNYSKILAHDSAEVKKLHTFLDRLKNSAPGEAGAVELHNSTAQPKPDEAMAAPQSDQDQAGRQMAILEQLALEGFADRLGRVYNSRSEQRSMEFRKVPHRKNLPEFDMIVSADYAPGAGVHGIIITQHHVMSVYLASPEEQNEWEILKRRPYDTMAEMGEYVTLLAAGFDLP</sequence>
<keyword evidence="2" id="KW-1185">Reference proteome</keyword>
<proteinExistence type="predicted"/>
<evidence type="ECO:0000313" key="1">
    <source>
        <dbReference type="EMBL" id="MCZ0866893.1"/>
    </source>
</evidence>